<dbReference type="Proteomes" id="UP000825935">
    <property type="component" value="Chromosome 33"/>
</dbReference>
<sequence>MNSFINSGFILLCRSIWRSFSMYMRKMKEMELSAVCSCAVGCIVLNSLNRSEKAVAIIPLSHRTKVQSPSPVDWTREASIKGSLVFVYVCVCFVFSNVQL</sequence>
<organism evidence="1 2">
    <name type="scientific">Ceratopteris richardii</name>
    <name type="common">Triangle waterfern</name>
    <dbReference type="NCBI Taxonomy" id="49495"/>
    <lineage>
        <taxon>Eukaryota</taxon>
        <taxon>Viridiplantae</taxon>
        <taxon>Streptophyta</taxon>
        <taxon>Embryophyta</taxon>
        <taxon>Tracheophyta</taxon>
        <taxon>Polypodiopsida</taxon>
        <taxon>Polypodiidae</taxon>
        <taxon>Polypodiales</taxon>
        <taxon>Pteridineae</taxon>
        <taxon>Pteridaceae</taxon>
        <taxon>Parkerioideae</taxon>
        <taxon>Ceratopteris</taxon>
    </lineage>
</organism>
<evidence type="ECO:0000313" key="2">
    <source>
        <dbReference type="Proteomes" id="UP000825935"/>
    </source>
</evidence>
<keyword evidence="2" id="KW-1185">Reference proteome</keyword>
<protein>
    <submittedName>
        <fullName evidence="1">Uncharacterized protein</fullName>
    </submittedName>
</protein>
<gene>
    <name evidence="1" type="ORF">KP509_33G067200</name>
</gene>
<dbReference type="AlphaFoldDB" id="A0A8T2QRS1"/>
<evidence type="ECO:0000313" key="1">
    <source>
        <dbReference type="EMBL" id="KAH7286284.1"/>
    </source>
</evidence>
<comment type="caution">
    <text evidence="1">The sequence shown here is derived from an EMBL/GenBank/DDBJ whole genome shotgun (WGS) entry which is preliminary data.</text>
</comment>
<name>A0A8T2QRS1_CERRI</name>
<proteinExistence type="predicted"/>
<reference evidence="1" key="1">
    <citation type="submission" date="2021-08" db="EMBL/GenBank/DDBJ databases">
        <title>WGS assembly of Ceratopteris richardii.</title>
        <authorList>
            <person name="Marchant D.B."/>
            <person name="Chen G."/>
            <person name="Jenkins J."/>
            <person name="Shu S."/>
            <person name="Leebens-Mack J."/>
            <person name="Grimwood J."/>
            <person name="Schmutz J."/>
            <person name="Soltis P."/>
            <person name="Soltis D."/>
            <person name="Chen Z.-H."/>
        </authorList>
    </citation>
    <scope>NUCLEOTIDE SEQUENCE</scope>
    <source>
        <strain evidence="1">Whitten #5841</strain>
        <tissue evidence="1">Leaf</tissue>
    </source>
</reference>
<accession>A0A8T2QRS1</accession>
<dbReference type="EMBL" id="CM035438">
    <property type="protein sequence ID" value="KAH7286284.1"/>
    <property type="molecule type" value="Genomic_DNA"/>
</dbReference>